<sequence length="356" mass="40407">MAAKHSTDVSKHDKHSMKTTSEQETTNLNRVVDEVELDSSDNKVVNDQLKTLQNDEQISIVDMTKVERSTRRGEFHTPRSSRKTRKIEPESERYECPVCAKTVICKRLNQFNEHVDACLKGDGYHNNLGKSCCSNSDDINIKGDTSINVSCANYQKKVRTLQVDDKQMQTLKCAMTENAIAVIDESDKDCAKNVLPAVSCLNQVIEETNQHPIEKHTKEDGFCSRVAIEVSQNLDQISREANEQNVCIEIKKPNRTGMLVDWMEVRENASEETGNDSILHGIHLPSSVCEDTKQKEENFIETRTYQNHHMSKHLGQDFDNIGHNSMLHSHDIVNKECYVDKYNNCVDGNNSGNFCK</sequence>
<keyword evidence="9" id="KW-1185">Reference proteome</keyword>
<keyword evidence="2" id="KW-0227">DNA damage</keyword>
<feature type="region of interest" description="Disordered" evidence="6">
    <location>
        <begin position="68"/>
        <end position="88"/>
    </location>
</feature>
<feature type="compositionally biased region" description="Polar residues" evidence="6">
    <location>
        <begin position="18"/>
        <end position="29"/>
    </location>
</feature>
<dbReference type="Proteomes" id="UP000828390">
    <property type="component" value="Unassembled WGS sequence"/>
</dbReference>
<proteinExistence type="predicted"/>
<dbReference type="EMBL" id="JAIWYP010000004">
    <property type="protein sequence ID" value="KAH3843859.1"/>
    <property type="molecule type" value="Genomic_DNA"/>
</dbReference>
<organism evidence="8 9">
    <name type="scientific">Dreissena polymorpha</name>
    <name type="common">Zebra mussel</name>
    <name type="synonym">Mytilus polymorpha</name>
    <dbReference type="NCBI Taxonomy" id="45954"/>
    <lineage>
        <taxon>Eukaryota</taxon>
        <taxon>Metazoa</taxon>
        <taxon>Spiralia</taxon>
        <taxon>Lophotrochozoa</taxon>
        <taxon>Mollusca</taxon>
        <taxon>Bivalvia</taxon>
        <taxon>Autobranchia</taxon>
        <taxon>Heteroconchia</taxon>
        <taxon>Euheterodonta</taxon>
        <taxon>Imparidentia</taxon>
        <taxon>Neoheterodontei</taxon>
        <taxon>Myida</taxon>
        <taxon>Dreissenoidea</taxon>
        <taxon>Dreissenidae</taxon>
        <taxon>Dreissena</taxon>
    </lineage>
</organism>
<evidence type="ECO:0000256" key="3">
    <source>
        <dbReference type="ARBA" id="ARBA00022771"/>
    </source>
</evidence>
<evidence type="ECO:0000313" key="9">
    <source>
        <dbReference type="Proteomes" id="UP000828390"/>
    </source>
</evidence>
<evidence type="ECO:0000259" key="7">
    <source>
        <dbReference type="SMART" id="SM00734"/>
    </source>
</evidence>
<feature type="compositionally biased region" description="Basic and acidic residues" evidence="6">
    <location>
        <begin position="1"/>
        <end position="11"/>
    </location>
</feature>
<keyword evidence="4" id="KW-0862">Zinc</keyword>
<comment type="caution">
    <text evidence="8">The sequence shown here is derived from an EMBL/GenBank/DDBJ whole genome shotgun (WGS) entry which is preliminary data.</text>
</comment>
<evidence type="ECO:0000256" key="1">
    <source>
        <dbReference type="ARBA" id="ARBA00022723"/>
    </source>
</evidence>
<gene>
    <name evidence="8" type="ORF">DPMN_117391</name>
</gene>
<evidence type="ECO:0000313" key="8">
    <source>
        <dbReference type="EMBL" id="KAH3843859.1"/>
    </source>
</evidence>
<dbReference type="Gene3D" id="3.30.160.60">
    <property type="entry name" value="Classic Zinc Finger"/>
    <property type="match status" value="1"/>
</dbReference>
<keyword evidence="3" id="KW-0863">Zinc-finger</keyword>
<evidence type="ECO:0000256" key="2">
    <source>
        <dbReference type="ARBA" id="ARBA00022763"/>
    </source>
</evidence>
<dbReference type="GO" id="GO:0008270">
    <property type="term" value="F:zinc ion binding"/>
    <property type="evidence" value="ECO:0007669"/>
    <property type="project" value="UniProtKB-KW"/>
</dbReference>
<dbReference type="GO" id="GO:0003677">
    <property type="term" value="F:DNA binding"/>
    <property type="evidence" value="ECO:0007669"/>
    <property type="project" value="InterPro"/>
</dbReference>
<accession>A0A9D4KQU1</accession>
<reference evidence="8" key="1">
    <citation type="journal article" date="2019" name="bioRxiv">
        <title>The Genome of the Zebra Mussel, Dreissena polymorpha: A Resource for Invasive Species Research.</title>
        <authorList>
            <person name="McCartney M.A."/>
            <person name="Auch B."/>
            <person name="Kono T."/>
            <person name="Mallez S."/>
            <person name="Zhang Y."/>
            <person name="Obille A."/>
            <person name="Becker A."/>
            <person name="Abrahante J.E."/>
            <person name="Garbe J."/>
            <person name="Badalamenti J.P."/>
            <person name="Herman A."/>
            <person name="Mangelson H."/>
            <person name="Liachko I."/>
            <person name="Sullivan S."/>
            <person name="Sone E.D."/>
            <person name="Koren S."/>
            <person name="Silverstein K.A.T."/>
            <person name="Beckman K.B."/>
            <person name="Gohl D.M."/>
        </authorList>
    </citation>
    <scope>NUCLEOTIDE SEQUENCE</scope>
    <source>
        <strain evidence="8">Duluth1</strain>
        <tissue evidence="8">Whole animal</tissue>
    </source>
</reference>
<dbReference type="SMART" id="SM00734">
    <property type="entry name" value="ZnF_Rad18"/>
    <property type="match status" value="1"/>
</dbReference>
<feature type="region of interest" description="Disordered" evidence="6">
    <location>
        <begin position="1"/>
        <end position="31"/>
    </location>
</feature>
<feature type="compositionally biased region" description="Basic and acidic residues" evidence="6">
    <location>
        <begin position="68"/>
        <end position="77"/>
    </location>
</feature>
<dbReference type="AlphaFoldDB" id="A0A9D4KQU1"/>
<evidence type="ECO:0000256" key="6">
    <source>
        <dbReference type="SAM" id="MobiDB-lite"/>
    </source>
</evidence>
<dbReference type="InterPro" id="IPR006642">
    <property type="entry name" value="Rad18_UBZ4"/>
</dbReference>
<evidence type="ECO:0000256" key="5">
    <source>
        <dbReference type="ARBA" id="ARBA00023204"/>
    </source>
</evidence>
<reference evidence="8" key="2">
    <citation type="submission" date="2020-11" db="EMBL/GenBank/DDBJ databases">
        <authorList>
            <person name="McCartney M.A."/>
            <person name="Auch B."/>
            <person name="Kono T."/>
            <person name="Mallez S."/>
            <person name="Becker A."/>
            <person name="Gohl D.M."/>
            <person name="Silverstein K.A.T."/>
            <person name="Koren S."/>
            <person name="Bechman K.B."/>
            <person name="Herman A."/>
            <person name="Abrahante J.E."/>
            <person name="Garbe J."/>
        </authorList>
    </citation>
    <scope>NUCLEOTIDE SEQUENCE</scope>
    <source>
        <strain evidence="8">Duluth1</strain>
        <tissue evidence="8">Whole animal</tissue>
    </source>
</reference>
<keyword evidence="5" id="KW-0234">DNA repair</keyword>
<feature type="domain" description="UBZ4-type" evidence="7">
    <location>
        <begin position="95"/>
        <end position="119"/>
    </location>
</feature>
<keyword evidence="1" id="KW-0479">Metal-binding</keyword>
<protein>
    <recommendedName>
        <fullName evidence="7">UBZ4-type domain-containing protein</fullName>
    </recommendedName>
</protein>
<evidence type="ECO:0000256" key="4">
    <source>
        <dbReference type="ARBA" id="ARBA00022833"/>
    </source>
</evidence>
<dbReference type="GO" id="GO:0006281">
    <property type="term" value="P:DNA repair"/>
    <property type="evidence" value="ECO:0007669"/>
    <property type="project" value="UniProtKB-KW"/>
</dbReference>
<name>A0A9D4KQU1_DREPO</name>